<feature type="binding site" evidence="11">
    <location>
        <position position="62"/>
    </location>
    <ligand>
        <name>NAD(+)</name>
        <dbReference type="ChEBI" id="CHEBI:57540"/>
    </ligand>
</feature>
<evidence type="ECO:0000256" key="7">
    <source>
        <dbReference type="ARBA" id="ARBA00053241"/>
    </source>
</evidence>
<feature type="binding site" evidence="10">
    <location>
        <position position="359"/>
    </location>
    <ligand>
        <name>substrate</name>
    </ligand>
</feature>
<dbReference type="GO" id="GO:0003979">
    <property type="term" value="F:UDP-glucose 6-dehydrogenase activity"/>
    <property type="evidence" value="ECO:0007669"/>
    <property type="project" value="UniProtKB-EC"/>
</dbReference>
<dbReference type="AlphaFoldDB" id="A0A3S5ESV3"/>
<keyword evidence="4 8" id="KW-0560">Oxidoreductase</keyword>
<dbReference type="SUPFAM" id="SSF48179">
    <property type="entry name" value="6-phosphogluconate dehydrogenase C-terminal domain-like"/>
    <property type="match status" value="1"/>
</dbReference>
<evidence type="ECO:0000256" key="11">
    <source>
        <dbReference type="PIRSR" id="PIRSR500134-3"/>
    </source>
</evidence>
<dbReference type="InterPro" id="IPR014027">
    <property type="entry name" value="UDP-Glc/GDP-Man_DH_C"/>
</dbReference>
<evidence type="ECO:0000256" key="9">
    <source>
        <dbReference type="PIRSR" id="PIRSR500134-1"/>
    </source>
</evidence>
<sequence length="473" mass="50779">MWEERFDTTRFVPGHGDPGASPATLQRMRIAVIGCGYLGAVHAACMAEIGHDVIGLDVDEDRVSRLARGEAPFHEPGFPEILARGIAAGRLGFTTDPGRLADADLIFIGVGTPQLSGRLGADLSQVDAAVETVVEHVNPRPGSSVLVAGKSTVPVGTAQRLAERLKASGKNFLLAWNPEFLREGHAVADTLHPDRIVYGLPEDRSTGDRAKAILDACYAPMLAEDIPLVVANLPTAELVKVAANAFLATKISFINAMAELCDATGGDVTRLAEAIGHDDRIGGKFLQAGIGFGGGCLPKDLRAFMARAGELGIDQALTFLREVDAINLRRRDHAVTLTEKAVAGRLAGRKVAVLGITFKPDTDDLRDSPALDITSRLWARGADVRVVDPTAGPELRRRQPEMRVCDTVEEALTGVDAVLLLTPWKEFLCLDPVELRGIVASPAIIDGRNVLDPKLWQESGWRYYGMGRGVSIW</sequence>
<dbReference type="PANTHER" id="PTHR43750">
    <property type="entry name" value="UDP-GLUCOSE 6-DEHYDROGENASE TUAD"/>
    <property type="match status" value="1"/>
</dbReference>
<dbReference type="InterPro" id="IPR028357">
    <property type="entry name" value="UDPglc_DH_bac"/>
</dbReference>
<comment type="function">
    <text evidence="7">Catalyzes the conversion of UDP-glucose into UDP-glucuronate, one of the precursors of teichuronic acid.</text>
</comment>
<dbReference type="Pfam" id="PF00984">
    <property type="entry name" value="UDPG_MGDP_dh"/>
    <property type="match status" value="1"/>
</dbReference>
<comment type="pathway">
    <text evidence="1">Nucleotide-sugar biosynthesis; UDP-alpha-D-glucuronate biosynthesis; UDP-alpha-D-glucuronate from UDP-alpha-D-glucose: step 1/1.</text>
</comment>
<dbReference type="InterPro" id="IPR008927">
    <property type="entry name" value="6-PGluconate_DH-like_C_sf"/>
</dbReference>
<dbReference type="InterPro" id="IPR001732">
    <property type="entry name" value="UDP-Glc/GDP-Man_DH_N"/>
</dbReference>
<dbReference type="InterPro" id="IPR036291">
    <property type="entry name" value="NAD(P)-bd_dom_sf"/>
</dbReference>
<evidence type="ECO:0000256" key="3">
    <source>
        <dbReference type="ARBA" id="ARBA00012954"/>
    </source>
</evidence>
<evidence type="ECO:0000313" key="14">
    <source>
        <dbReference type="Proteomes" id="UP000273044"/>
    </source>
</evidence>
<feature type="binding site" evidence="11">
    <location>
        <position position="57"/>
    </location>
    <ligand>
        <name>NAD(+)</name>
        <dbReference type="ChEBI" id="CHEBI:57540"/>
    </ligand>
</feature>
<evidence type="ECO:0000256" key="1">
    <source>
        <dbReference type="ARBA" id="ARBA00004701"/>
    </source>
</evidence>
<evidence type="ECO:0000256" key="8">
    <source>
        <dbReference type="PIRNR" id="PIRNR000124"/>
    </source>
</evidence>
<evidence type="ECO:0000256" key="4">
    <source>
        <dbReference type="ARBA" id="ARBA00023002"/>
    </source>
</evidence>
<feature type="binding site" evidence="10">
    <location>
        <position position="293"/>
    </location>
    <ligand>
        <name>substrate</name>
    </ligand>
</feature>
<dbReference type="Proteomes" id="UP000273044">
    <property type="component" value="Chromosome"/>
</dbReference>
<feature type="binding site" evidence="11">
    <location>
        <position position="112"/>
    </location>
    <ligand>
        <name>NAD(+)</name>
        <dbReference type="ChEBI" id="CHEBI:57540"/>
    </ligand>
</feature>
<dbReference type="PANTHER" id="PTHR43750:SF3">
    <property type="entry name" value="UDP-GLUCOSE 6-DEHYDROGENASE TUAD"/>
    <property type="match status" value="1"/>
</dbReference>
<comment type="similarity">
    <text evidence="2 8">Belongs to the UDP-glucose/GDP-mannose dehydrogenase family.</text>
</comment>
<dbReference type="PIRSF" id="PIRSF000124">
    <property type="entry name" value="UDPglc_GDPman_dh"/>
    <property type="match status" value="1"/>
</dbReference>
<dbReference type="Gene3D" id="1.20.5.100">
    <property type="entry name" value="Cytochrome c1, transmembrane anchor, C-terminal"/>
    <property type="match status" value="1"/>
</dbReference>
<dbReference type="GO" id="GO:0000271">
    <property type="term" value="P:polysaccharide biosynthetic process"/>
    <property type="evidence" value="ECO:0007669"/>
    <property type="project" value="InterPro"/>
</dbReference>
<feature type="binding site" evidence="11">
    <location>
        <position position="366"/>
    </location>
    <ligand>
        <name>NAD(+)</name>
        <dbReference type="ChEBI" id="CHEBI:57540"/>
    </ligand>
</feature>
<name>A0A3S5ESV3_9ACTN</name>
<dbReference type="InterPro" id="IPR017476">
    <property type="entry name" value="UDP-Glc/GDP-Man"/>
</dbReference>
<comment type="catalytic activity">
    <reaction evidence="6 8">
        <text>UDP-alpha-D-glucose + 2 NAD(+) + H2O = UDP-alpha-D-glucuronate + 2 NADH + 3 H(+)</text>
        <dbReference type="Rhea" id="RHEA:23596"/>
        <dbReference type="ChEBI" id="CHEBI:15377"/>
        <dbReference type="ChEBI" id="CHEBI:15378"/>
        <dbReference type="ChEBI" id="CHEBI:57540"/>
        <dbReference type="ChEBI" id="CHEBI:57945"/>
        <dbReference type="ChEBI" id="CHEBI:58052"/>
        <dbReference type="ChEBI" id="CHEBI:58885"/>
        <dbReference type="EC" id="1.1.1.22"/>
    </reaction>
</comment>
<keyword evidence="14" id="KW-1185">Reference proteome</keyword>
<reference evidence="13 14" key="1">
    <citation type="submission" date="2018-12" db="EMBL/GenBank/DDBJ databases">
        <authorList>
            <consortium name="Pathogen Informatics"/>
        </authorList>
    </citation>
    <scope>NUCLEOTIDE SEQUENCE [LARGE SCALE GENOMIC DNA]</scope>
    <source>
        <strain evidence="13 14">NCTC12967</strain>
    </source>
</reference>
<dbReference type="GO" id="GO:0006065">
    <property type="term" value="P:UDP-glucuronate biosynthetic process"/>
    <property type="evidence" value="ECO:0007669"/>
    <property type="project" value="UniProtKB-UniPathway"/>
</dbReference>
<dbReference type="SMART" id="SM00984">
    <property type="entry name" value="UDPG_MGDP_dh_C"/>
    <property type="match status" value="1"/>
</dbReference>
<feature type="binding site" evidence="11">
    <location>
        <position position="183"/>
    </location>
    <ligand>
        <name>NAD(+)</name>
        <dbReference type="ChEBI" id="CHEBI:57540"/>
    </ligand>
</feature>
<protein>
    <recommendedName>
        <fullName evidence="3 8">UDP-glucose 6-dehydrogenase</fullName>
        <ecNumber evidence="3 8">1.1.1.22</ecNumber>
    </recommendedName>
</protein>
<evidence type="ECO:0000256" key="6">
    <source>
        <dbReference type="ARBA" id="ARBA00047473"/>
    </source>
</evidence>
<dbReference type="PIRSF" id="PIRSF500134">
    <property type="entry name" value="UDPglc_DH_bac"/>
    <property type="match status" value="1"/>
</dbReference>
<dbReference type="InterPro" id="IPR014026">
    <property type="entry name" value="UDP-Glc/GDP-Man_DH_dimer"/>
</dbReference>
<proteinExistence type="inferred from homology"/>
<dbReference type="SUPFAM" id="SSF52413">
    <property type="entry name" value="UDP-glucose/GDP-mannose dehydrogenase C-terminal domain"/>
    <property type="match status" value="1"/>
</dbReference>
<feature type="domain" description="UDP-glucose/GDP-mannose dehydrogenase C-terminal" evidence="12">
    <location>
        <begin position="352"/>
        <end position="453"/>
    </location>
</feature>
<evidence type="ECO:0000256" key="5">
    <source>
        <dbReference type="ARBA" id="ARBA00023027"/>
    </source>
</evidence>
<dbReference type="UniPathway" id="UPA00038">
    <property type="reaction ID" value="UER00491"/>
</dbReference>
<organism evidence="13 14">
    <name type="scientific">Arachnia propionica</name>
    <dbReference type="NCBI Taxonomy" id="1750"/>
    <lineage>
        <taxon>Bacteria</taxon>
        <taxon>Bacillati</taxon>
        <taxon>Actinomycetota</taxon>
        <taxon>Actinomycetes</taxon>
        <taxon>Propionibacteriales</taxon>
        <taxon>Propionibacteriaceae</taxon>
        <taxon>Arachnia</taxon>
    </lineage>
</organism>
<dbReference type="SUPFAM" id="SSF51735">
    <property type="entry name" value="NAD(P)-binding Rossmann-fold domains"/>
    <property type="match status" value="1"/>
</dbReference>
<feature type="active site" description="Nucleophile" evidence="9">
    <location>
        <position position="296"/>
    </location>
</feature>
<dbReference type="Gene3D" id="3.40.50.720">
    <property type="entry name" value="NAD(P)-binding Rossmann-like Domain"/>
    <property type="match status" value="2"/>
</dbReference>
<dbReference type="NCBIfam" id="TIGR03026">
    <property type="entry name" value="NDP-sugDHase"/>
    <property type="match status" value="1"/>
</dbReference>
<dbReference type="InterPro" id="IPR036220">
    <property type="entry name" value="UDP-Glc/GDP-Man_DH_C_sf"/>
</dbReference>
<dbReference type="GO" id="GO:0051287">
    <property type="term" value="F:NAD binding"/>
    <property type="evidence" value="ECO:0007669"/>
    <property type="project" value="InterPro"/>
</dbReference>
<accession>A0A3S5ESV3</accession>
<evidence type="ECO:0000313" key="13">
    <source>
        <dbReference type="EMBL" id="VEH71295.1"/>
    </source>
</evidence>
<dbReference type="Pfam" id="PF03720">
    <property type="entry name" value="UDPG_MGDP_dh_C"/>
    <property type="match status" value="1"/>
</dbReference>
<dbReference type="Pfam" id="PF03721">
    <property type="entry name" value="UDPG_MGDP_dh_N"/>
    <property type="match status" value="1"/>
</dbReference>
<feature type="binding site" evidence="11">
    <location>
        <position position="152"/>
    </location>
    <ligand>
        <name>NAD(+)</name>
        <dbReference type="ChEBI" id="CHEBI:57540"/>
    </ligand>
</feature>
<dbReference type="FunFam" id="1.20.5.100:FF:000001">
    <property type="entry name" value="UDP-glucose 6-dehydrogenase"/>
    <property type="match status" value="1"/>
</dbReference>
<evidence type="ECO:0000256" key="2">
    <source>
        <dbReference type="ARBA" id="ARBA00006601"/>
    </source>
</evidence>
<dbReference type="EC" id="1.1.1.22" evidence="3 8"/>
<feature type="binding site" evidence="10">
    <location>
        <position position="240"/>
    </location>
    <ligand>
        <name>substrate</name>
    </ligand>
</feature>
<dbReference type="EMBL" id="LR134406">
    <property type="protein sequence ID" value="VEH71295.1"/>
    <property type="molecule type" value="Genomic_DNA"/>
</dbReference>
<evidence type="ECO:0000259" key="12">
    <source>
        <dbReference type="SMART" id="SM00984"/>
    </source>
</evidence>
<feature type="binding site" evidence="10">
    <location>
        <begin position="285"/>
        <end position="289"/>
    </location>
    <ligand>
        <name>substrate</name>
    </ligand>
</feature>
<keyword evidence="5 8" id="KW-0520">NAD</keyword>
<evidence type="ECO:0000256" key="10">
    <source>
        <dbReference type="PIRSR" id="PIRSR500134-2"/>
    </source>
</evidence>
<gene>
    <name evidence="13" type="primary">tuaD_2</name>
    <name evidence="13" type="ORF">NCTC12967_02614</name>
</gene>
<feature type="binding site" evidence="10">
    <location>
        <begin position="180"/>
        <end position="183"/>
    </location>
    <ligand>
        <name>substrate</name>
    </ligand>
</feature>
<feature type="binding site" evidence="11">
    <location>
        <position position="299"/>
    </location>
    <ligand>
        <name>NAD(+)</name>
        <dbReference type="ChEBI" id="CHEBI:57540"/>
    </ligand>
</feature>